<dbReference type="UniPathway" id="UPA00079">
    <property type="reaction ID" value="UER00169"/>
</dbReference>
<dbReference type="EC" id="2.1.1.163" evidence="6"/>
<comment type="pathway">
    <text evidence="6">Cofactor biosynthesis; ubiquinone biosynthesis.</text>
</comment>
<dbReference type="SUPFAM" id="SSF53335">
    <property type="entry name" value="S-adenosyl-L-methionine-dependent methyltransferases"/>
    <property type="match status" value="1"/>
</dbReference>
<dbReference type="PROSITE" id="PS01183">
    <property type="entry name" value="UBIE_1"/>
    <property type="match status" value="1"/>
</dbReference>
<dbReference type="InterPro" id="IPR029063">
    <property type="entry name" value="SAM-dependent_MTases_sf"/>
</dbReference>
<feature type="binding site" evidence="6">
    <location>
        <position position="73"/>
    </location>
    <ligand>
        <name>S-adenosyl-L-methionine</name>
        <dbReference type="ChEBI" id="CHEBI:59789"/>
    </ligand>
</feature>
<evidence type="ECO:0000256" key="6">
    <source>
        <dbReference type="HAMAP-Rule" id="MF_01813"/>
    </source>
</evidence>
<keyword evidence="1 6" id="KW-0474">Menaquinone biosynthesis</keyword>
<organism evidence="7 8">
    <name type="scientific">PS1 clade bacterium</name>
    <dbReference type="NCBI Taxonomy" id="2175152"/>
    <lineage>
        <taxon>Bacteria</taxon>
        <taxon>Pseudomonadati</taxon>
        <taxon>Pseudomonadota</taxon>
        <taxon>Alphaproteobacteria</taxon>
        <taxon>PS1 clade</taxon>
    </lineage>
</organism>
<dbReference type="GO" id="GO:0043770">
    <property type="term" value="F:demethylmenaquinone methyltransferase activity"/>
    <property type="evidence" value="ECO:0007669"/>
    <property type="project" value="UniProtKB-UniRule"/>
</dbReference>
<comment type="catalytic activity">
    <reaction evidence="6">
        <text>a 2-demethylmenaquinol + S-adenosyl-L-methionine = a menaquinol + S-adenosyl-L-homocysteine + H(+)</text>
        <dbReference type="Rhea" id="RHEA:42640"/>
        <dbReference type="Rhea" id="RHEA-COMP:9539"/>
        <dbReference type="Rhea" id="RHEA-COMP:9563"/>
        <dbReference type="ChEBI" id="CHEBI:15378"/>
        <dbReference type="ChEBI" id="CHEBI:18151"/>
        <dbReference type="ChEBI" id="CHEBI:55437"/>
        <dbReference type="ChEBI" id="CHEBI:57856"/>
        <dbReference type="ChEBI" id="CHEBI:59789"/>
        <dbReference type="EC" id="2.1.1.163"/>
    </reaction>
</comment>
<dbReference type="PROSITE" id="PS51608">
    <property type="entry name" value="SAM_MT_UBIE"/>
    <property type="match status" value="1"/>
</dbReference>
<dbReference type="EC" id="2.1.1.201" evidence="6"/>
<dbReference type="GO" id="GO:0009234">
    <property type="term" value="P:menaquinone biosynthetic process"/>
    <property type="evidence" value="ECO:0007669"/>
    <property type="project" value="UniProtKB-UniRule"/>
</dbReference>
<reference evidence="7 8" key="1">
    <citation type="journal article" date="2018" name="Microbiome">
        <title>Fine metagenomic profile of the Mediterranean stratified and mixed water columns revealed by assembly and recruitment.</title>
        <authorList>
            <person name="Haro-Moreno J.M."/>
            <person name="Lopez-Perez M."/>
            <person name="De La Torre J.R."/>
            <person name="Picazo A."/>
            <person name="Camacho A."/>
            <person name="Rodriguez-Valera F."/>
        </authorList>
    </citation>
    <scope>NUCLEOTIDE SEQUENCE [LARGE SCALE GENOMIC DNA]</scope>
    <source>
        <strain evidence="7">MED-G57</strain>
    </source>
</reference>
<evidence type="ECO:0000313" key="8">
    <source>
        <dbReference type="Proteomes" id="UP000253570"/>
    </source>
</evidence>
<protein>
    <recommendedName>
        <fullName evidence="6">Ubiquinone/menaquinone biosynthesis C-methyltransferase UbiE</fullName>
        <ecNumber evidence="6">2.1.1.163</ecNumber>
        <ecNumber evidence="6">2.1.1.201</ecNumber>
    </recommendedName>
    <alternativeName>
        <fullName evidence="6">2-methoxy-6-polyprenyl-1,4-benzoquinol methylase</fullName>
    </alternativeName>
    <alternativeName>
        <fullName evidence="6">Demethylmenaquinone methyltransferase</fullName>
    </alternativeName>
</protein>
<dbReference type="NCBIfam" id="TIGR01934">
    <property type="entry name" value="MenG_MenH_UbiE"/>
    <property type="match status" value="1"/>
</dbReference>
<dbReference type="EMBL" id="QOQD01000019">
    <property type="protein sequence ID" value="RCL71868.1"/>
    <property type="molecule type" value="Genomic_DNA"/>
</dbReference>
<evidence type="ECO:0000256" key="4">
    <source>
        <dbReference type="ARBA" id="ARBA00022688"/>
    </source>
</evidence>
<comment type="caution">
    <text evidence="7">The sequence shown here is derived from an EMBL/GenBank/DDBJ whole genome shotgun (WGS) entry which is preliminary data.</text>
</comment>
<comment type="pathway">
    <text evidence="6">Quinol/quinone metabolism; menaquinone biosynthesis; menaquinol from 1,4-dihydroxy-2-naphthoate: step 2/2.</text>
</comment>
<keyword evidence="5 6" id="KW-0949">S-adenosyl-L-methionine</keyword>
<dbReference type="Pfam" id="PF01209">
    <property type="entry name" value="Ubie_methyltran"/>
    <property type="match status" value="1"/>
</dbReference>
<feature type="binding site" evidence="6">
    <location>
        <position position="94"/>
    </location>
    <ligand>
        <name>S-adenosyl-L-methionine</name>
        <dbReference type="ChEBI" id="CHEBI:59789"/>
    </ligand>
</feature>
<sequence length="250" mass="28656">MNKFYFGEEEVSKEQKVRLVNDVFDSVSKKYDLMNDILSFGTHRIWKDILINMIISMKSSNKNFSYLDLACGTGDIAYKLLKKNSKKIDVFMMDINDQMILQAKQRKEHKKYIGNLCLAVSDAENIPLVSKSMDCITIAFGIRNVASVDVALKEIYRVLKYGGKFLCLEFSQIELSGMDRFYEFYSKNIIPELGNIIADDRGSYKYLIESIKNFPKQDEFSDMINNAGFTNTKYKNLSGGIAAIHSAWKI</sequence>
<dbReference type="CDD" id="cd02440">
    <property type="entry name" value="AdoMet_MTases"/>
    <property type="match status" value="1"/>
</dbReference>
<feature type="binding site" evidence="6">
    <location>
        <begin position="122"/>
        <end position="123"/>
    </location>
    <ligand>
        <name>S-adenosyl-L-methionine</name>
        <dbReference type="ChEBI" id="CHEBI:59789"/>
    </ligand>
</feature>
<keyword evidence="2 6" id="KW-0489">Methyltransferase</keyword>
<dbReference type="NCBIfam" id="NF001244">
    <property type="entry name" value="PRK00216.1-5"/>
    <property type="match status" value="1"/>
</dbReference>
<keyword evidence="4 6" id="KW-0831">Ubiquinone biosynthesis</keyword>
<evidence type="ECO:0000256" key="1">
    <source>
        <dbReference type="ARBA" id="ARBA00022428"/>
    </source>
</evidence>
<dbReference type="Gene3D" id="3.40.50.150">
    <property type="entry name" value="Vaccinia Virus protein VP39"/>
    <property type="match status" value="1"/>
</dbReference>
<proteinExistence type="inferred from homology"/>
<dbReference type="PANTHER" id="PTHR43591">
    <property type="entry name" value="METHYLTRANSFERASE"/>
    <property type="match status" value="1"/>
</dbReference>
<keyword evidence="3 6" id="KW-0808">Transferase</keyword>
<comment type="similarity">
    <text evidence="6">Belongs to the class I-like SAM-binding methyltransferase superfamily. MenG/UbiE family.</text>
</comment>
<dbReference type="InterPro" id="IPR023576">
    <property type="entry name" value="UbiE/COQ5_MeTrFase_CS"/>
</dbReference>
<dbReference type="GO" id="GO:0009060">
    <property type="term" value="P:aerobic respiration"/>
    <property type="evidence" value="ECO:0007669"/>
    <property type="project" value="UniProtKB-UniRule"/>
</dbReference>
<evidence type="ECO:0000313" key="7">
    <source>
        <dbReference type="EMBL" id="RCL71868.1"/>
    </source>
</evidence>
<dbReference type="AlphaFoldDB" id="A0A368DJ47"/>
<dbReference type="UniPathway" id="UPA00232"/>
<dbReference type="InterPro" id="IPR004033">
    <property type="entry name" value="UbiE/COQ5_MeTrFase"/>
</dbReference>
<dbReference type="PANTHER" id="PTHR43591:SF24">
    <property type="entry name" value="2-METHOXY-6-POLYPRENYL-1,4-BENZOQUINOL METHYLASE, MITOCHONDRIAL"/>
    <property type="match status" value="1"/>
</dbReference>
<gene>
    <name evidence="6" type="primary">ubiE</name>
    <name evidence="7" type="ORF">DBW71_06085</name>
</gene>
<dbReference type="HAMAP" id="MF_01813">
    <property type="entry name" value="MenG_UbiE_methyltr"/>
    <property type="match status" value="1"/>
</dbReference>
<accession>A0A368DJ47</accession>
<comment type="function">
    <text evidence="6">Methyltransferase required for the conversion of demethylmenaquinol (DMKH2) to menaquinol (MKH2) and the conversion of 2-polyprenyl-6-methoxy-1,4-benzoquinol (DDMQH2) to 2-polyprenyl-3-methyl-6-methoxy-1,4-benzoquinol (DMQH2).</text>
</comment>
<dbReference type="Proteomes" id="UP000253570">
    <property type="component" value="Unassembled WGS sequence"/>
</dbReference>
<evidence type="ECO:0000256" key="3">
    <source>
        <dbReference type="ARBA" id="ARBA00022679"/>
    </source>
</evidence>
<evidence type="ECO:0000256" key="2">
    <source>
        <dbReference type="ARBA" id="ARBA00022603"/>
    </source>
</evidence>
<name>A0A368DJ47_9PROT</name>
<evidence type="ECO:0000256" key="5">
    <source>
        <dbReference type="ARBA" id="ARBA00022691"/>
    </source>
</evidence>
<dbReference type="GO" id="GO:0008425">
    <property type="term" value="F:2-methoxy-6-polyprenyl-1,4-benzoquinol methyltransferase activity"/>
    <property type="evidence" value="ECO:0007669"/>
    <property type="project" value="UniProtKB-UniRule"/>
</dbReference>
<dbReference type="GO" id="GO:0032259">
    <property type="term" value="P:methylation"/>
    <property type="evidence" value="ECO:0007669"/>
    <property type="project" value="UniProtKB-KW"/>
</dbReference>
<comment type="catalytic activity">
    <reaction evidence="6">
        <text>a 2-methoxy-6-(all-trans-polyprenyl)benzene-1,4-diol + S-adenosyl-L-methionine = a 5-methoxy-2-methyl-3-(all-trans-polyprenyl)benzene-1,4-diol + S-adenosyl-L-homocysteine + H(+)</text>
        <dbReference type="Rhea" id="RHEA:28286"/>
        <dbReference type="Rhea" id="RHEA-COMP:10858"/>
        <dbReference type="Rhea" id="RHEA-COMP:10859"/>
        <dbReference type="ChEBI" id="CHEBI:15378"/>
        <dbReference type="ChEBI" id="CHEBI:57856"/>
        <dbReference type="ChEBI" id="CHEBI:59789"/>
        <dbReference type="ChEBI" id="CHEBI:84166"/>
        <dbReference type="ChEBI" id="CHEBI:84167"/>
        <dbReference type="EC" id="2.1.1.201"/>
    </reaction>
</comment>
<comment type="caution">
    <text evidence="6">Lacks conserved residue(s) required for the propagation of feature annotation.</text>
</comment>